<feature type="coiled-coil region" evidence="13">
    <location>
        <begin position="159"/>
        <end position="186"/>
    </location>
</feature>
<dbReference type="GO" id="GO:0034702">
    <property type="term" value="C:monoatomic ion channel complex"/>
    <property type="evidence" value="ECO:0007669"/>
    <property type="project" value="UniProtKB-KW"/>
</dbReference>
<evidence type="ECO:0000256" key="1">
    <source>
        <dbReference type="ARBA" id="ARBA00004651"/>
    </source>
</evidence>
<dbReference type="GO" id="GO:0030171">
    <property type="term" value="F:voltage-gated proton channel activity"/>
    <property type="evidence" value="ECO:0007669"/>
    <property type="project" value="InterPro"/>
</dbReference>
<evidence type="ECO:0000256" key="15">
    <source>
        <dbReference type="SAM" id="Phobius"/>
    </source>
</evidence>
<keyword evidence="9" id="KW-0406">Ion transport</keyword>
<evidence type="ECO:0000256" key="13">
    <source>
        <dbReference type="SAM" id="Coils"/>
    </source>
</evidence>
<dbReference type="OrthoDB" id="427456at2759"/>
<accession>A0A6G1HCQ3</accession>
<feature type="compositionally biased region" description="Basic and acidic residues" evidence="14">
    <location>
        <begin position="186"/>
        <end position="202"/>
    </location>
</feature>
<evidence type="ECO:0000313" key="18">
    <source>
        <dbReference type="Proteomes" id="UP000800041"/>
    </source>
</evidence>
<proteinExistence type="predicted"/>
<keyword evidence="5 15" id="KW-0812">Transmembrane</keyword>
<organism evidence="17 18">
    <name type="scientific">Aulographum hederae CBS 113979</name>
    <dbReference type="NCBI Taxonomy" id="1176131"/>
    <lineage>
        <taxon>Eukaryota</taxon>
        <taxon>Fungi</taxon>
        <taxon>Dikarya</taxon>
        <taxon>Ascomycota</taxon>
        <taxon>Pezizomycotina</taxon>
        <taxon>Dothideomycetes</taxon>
        <taxon>Pleosporomycetidae</taxon>
        <taxon>Aulographales</taxon>
        <taxon>Aulographaceae</taxon>
    </lineage>
</organism>
<feature type="transmembrane region" description="Helical" evidence="15">
    <location>
        <begin position="42"/>
        <end position="61"/>
    </location>
</feature>
<keyword evidence="6" id="KW-0851">Voltage-gated channel</keyword>
<feature type="region of interest" description="Disordered" evidence="14">
    <location>
        <begin position="186"/>
        <end position="212"/>
    </location>
</feature>
<evidence type="ECO:0000256" key="2">
    <source>
        <dbReference type="ARBA" id="ARBA00015897"/>
    </source>
</evidence>
<keyword evidence="7 15" id="KW-1133">Transmembrane helix</keyword>
<dbReference type="InterPro" id="IPR031846">
    <property type="entry name" value="Hvcn1"/>
</dbReference>
<keyword evidence="3" id="KW-0813">Transport</keyword>
<evidence type="ECO:0000256" key="6">
    <source>
        <dbReference type="ARBA" id="ARBA00022882"/>
    </source>
</evidence>
<evidence type="ECO:0000256" key="5">
    <source>
        <dbReference type="ARBA" id="ARBA00022692"/>
    </source>
</evidence>
<keyword evidence="8 13" id="KW-0175">Coiled coil</keyword>
<dbReference type="Proteomes" id="UP000800041">
    <property type="component" value="Unassembled WGS sequence"/>
</dbReference>
<dbReference type="InterPro" id="IPR027359">
    <property type="entry name" value="Volt_channel_dom_sf"/>
</dbReference>
<sequence length="212" mass="23650">MSSDRQPLLNEDQQTVYETSRRSFRHSRQELKRFLSSKTGHYAVLGLVTLDVSCIFADFIIRLIVCDTQKPATKPANEALEALGITGLVFSTLFLVELIASVWAFGFRYFTTPFHAFDAIVILASFIVDTVLRGVAEEAASIVIILRLWRVFKIIEELSVGASEQMEGLREKLAELEEENAELKRKGGMVGRDDGGEDEHGGVPRITISQTV</sequence>
<keyword evidence="18" id="KW-1185">Reference proteome</keyword>
<evidence type="ECO:0000256" key="3">
    <source>
        <dbReference type="ARBA" id="ARBA00022448"/>
    </source>
</evidence>
<dbReference type="AlphaFoldDB" id="A0A6G1HCQ3"/>
<dbReference type="Gene3D" id="1.20.120.350">
    <property type="entry name" value="Voltage-gated potassium channels. Chain C"/>
    <property type="match status" value="1"/>
</dbReference>
<evidence type="ECO:0000259" key="16">
    <source>
        <dbReference type="Pfam" id="PF00520"/>
    </source>
</evidence>
<dbReference type="SUPFAM" id="SSF81324">
    <property type="entry name" value="Voltage-gated potassium channels"/>
    <property type="match status" value="1"/>
</dbReference>
<evidence type="ECO:0000256" key="11">
    <source>
        <dbReference type="ARBA" id="ARBA00023303"/>
    </source>
</evidence>
<gene>
    <name evidence="17" type="ORF">K402DRAFT_368626</name>
</gene>
<comment type="subcellular location">
    <subcellularLocation>
        <location evidence="1">Cell membrane</location>
        <topology evidence="1">Multi-pass membrane protein</topology>
    </subcellularLocation>
</comment>
<dbReference type="PANTHER" id="PTHR46480">
    <property type="entry name" value="F20B24.22"/>
    <property type="match status" value="1"/>
</dbReference>
<evidence type="ECO:0000256" key="14">
    <source>
        <dbReference type="SAM" id="MobiDB-lite"/>
    </source>
</evidence>
<keyword evidence="4" id="KW-1003">Cell membrane</keyword>
<dbReference type="Pfam" id="PF00520">
    <property type="entry name" value="Ion_trans"/>
    <property type="match status" value="1"/>
</dbReference>
<evidence type="ECO:0000256" key="10">
    <source>
        <dbReference type="ARBA" id="ARBA00023136"/>
    </source>
</evidence>
<evidence type="ECO:0000256" key="8">
    <source>
        <dbReference type="ARBA" id="ARBA00023054"/>
    </source>
</evidence>
<evidence type="ECO:0000313" key="17">
    <source>
        <dbReference type="EMBL" id="KAF1990935.1"/>
    </source>
</evidence>
<feature type="transmembrane region" description="Helical" evidence="15">
    <location>
        <begin position="82"/>
        <end position="106"/>
    </location>
</feature>
<evidence type="ECO:0000256" key="9">
    <source>
        <dbReference type="ARBA" id="ARBA00023065"/>
    </source>
</evidence>
<protein>
    <recommendedName>
        <fullName evidence="2">Voltage-gated hydrogen channel 1</fullName>
    </recommendedName>
    <alternativeName>
        <fullName evidence="12">Hydrogen voltage-gated channel 1</fullName>
    </alternativeName>
</protein>
<feature type="domain" description="Ion transport" evidence="16">
    <location>
        <begin position="67"/>
        <end position="156"/>
    </location>
</feature>
<reference evidence="17" key="1">
    <citation type="journal article" date="2020" name="Stud. Mycol.">
        <title>101 Dothideomycetes genomes: a test case for predicting lifestyles and emergence of pathogens.</title>
        <authorList>
            <person name="Haridas S."/>
            <person name="Albert R."/>
            <person name="Binder M."/>
            <person name="Bloem J."/>
            <person name="Labutti K."/>
            <person name="Salamov A."/>
            <person name="Andreopoulos B."/>
            <person name="Baker S."/>
            <person name="Barry K."/>
            <person name="Bills G."/>
            <person name="Bluhm B."/>
            <person name="Cannon C."/>
            <person name="Castanera R."/>
            <person name="Culley D."/>
            <person name="Daum C."/>
            <person name="Ezra D."/>
            <person name="Gonzalez J."/>
            <person name="Henrissat B."/>
            <person name="Kuo A."/>
            <person name="Liang C."/>
            <person name="Lipzen A."/>
            <person name="Lutzoni F."/>
            <person name="Magnuson J."/>
            <person name="Mondo S."/>
            <person name="Nolan M."/>
            <person name="Ohm R."/>
            <person name="Pangilinan J."/>
            <person name="Park H.-J."/>
            <person name="Ramirez L."/>
            <person name="Alfaro M."/>
            <person name="Sun H."/>
            <person name="Tritt A."/>
            <person name="Yoshinaga Y."/>
            <person name="Zwiers L.-H."/>
            <person name="Turgeon B."/>
            <person name="Goodwin S."/>
            <person name="Spatafora J."/>
            <person name="Crous P."/>
            <person name="Grigoriev I."/>
        </authorList>
    </citation>
    <scope>NUCLEOTIDE SEQUENCE</scope>
    <source>
        <strain evidence="17">CBS 113979</strain>
    </source>
</reference>
<keyword evidence="10 15" id="KW-0472">Membrane</keyword>
<name>A0A6G1HCQ3_9PEZI</name>
<dbReference type="PANTHER" id="PTHR46480:SF1">
    <property type="entry name" value="VOLTAGE-GATED HYDROGEN CHANNEL 1"/>
    <property type="match status" value="1"/>
</dbReference>
<dbReference type="InterPro" id="IPR005821">
    <property type="entry name" value="Ion_trans_dom"/>
</dbReference>
<dbReference type="EMBL" id="ML977140">
    <property type="protein sequence ID" value="KAF1990935.1"/>
    <property type="molecule type" value="Genomic_DNA"/>
</dbReference>
<dbReference type="GO" id="GO:0005886">
    <property type="term" value="C:plasma membrane"/>
    <property type="evidence" value="ECO:0007669"/>
    <property type="project" value="UniProtKB-SubCell"/>
</dbReference>
<keyword evidence="11" id="KW-0407">Ion channel</keyword>
<evidence type="ECO:0000256" key="4">
    <source>
        <dbReference type="ARBA" id="ARBA00022475"/>
    </source>
</evidence>
<evidence type="ECO:0000256" key="12">
    <source>
        <dbReference type="ARBA" id="ARBA00031989"/>
    </source>
</evidence>
<evidence type="ECO:0000256" key="7">
    <source>
        <dbReference type="ARBA" id="ARBA00022989"/>
    </source>
</evidence>